<dbReference type="PANTHER" id="PTHR30036:SF1">
    <property type="entry name" value="D-XYLOSE-BINDING PERIPLASMIC PROTEIN"/>
    <property type="match status" value="1"/>
</dbReference>
<dbReference type="GO" id="GO:0030288">
    <property type="term" value="C:outer membrane-bounded periplasmic space"/>
    <property type="evidence" value="ECO:0007669"/>
    <property type="project" value="TreeGrafter"/>
</dbReference>
<protein>
    <submittedName>
        <fullName evidence="6">Sugar ABC transporter substrate-binding protein</fullName>
    </submittedName>
</protein>
<dbReference type="Gene3D" id="3.40.50.2300">
    <property type="match status" value="2"/>
</dbReference>
<keyword evidence="2 4" id="KW-0732">Signal</keyword>
<evidence type="ECO:0000256" key="3">
    <source>
        <dbReference type="SAM" id="MobiDB-lite"/>
    </source>
</evidence>
<evidence type="ECO:0000313" key="7">
    <source>
        <dbReference type="Proteomes" id="UP000293036"/>
    </source>
</evidence>
<dbReference type="OrthoDB" id="9773673at2"/>
<comment type="caution">
    <text evidence="6">The sequence shown here is derived from an EMBL/GenBank/DDBJ whole genome shotgun (WGS) entry which is preliminary data.</text>
</comment>
<dbReference type="Proteomes" id="UP000293036">
    <property type="component" value="Unassembled WGS sequence"/>
</dbReference>
<dbReference type="PANTHER" id="PTHR30036">
    <property type="entry name" value="D-XYLOSE-BINDING PERIPLASMIC PROTEIN"/>
    <property type="match status" value="1"/>
</dbReference>
<evidence type="ECO:0000256" key="4">
    <source>
        <dbReference type="SAM" id="SignalP"/>
    </source>
</evidence>
<dbReference type="CDD" id="cd19994">
    <property type="entry name" value="PBP1_ChvE"/>
    <property type="match status" value="1"/>
</dbReference>
<evidence type="ECO:0000259" key="5">
    <source>
        <dbReference type="Pfam" id="PF13407"/>
    </source>
</evidence>
<gene>
    <name evidence="6" type="ORF">EZJ44_07710</name>
</gene>
<sequence>MRMIKKIAAIGAVAALSLSACSGNAGDKSDSKAEKSGGTDIGVSLPQKTSENWVEAENYFKELCEASNLKCDVQFANDGVPQQQQQLDAMITNGAKVLIIGAVDGSSLGTQLQKAADAKIPVIAYDRLLLETKNIDYYVAYDNFGVGVKQGEALLKGLEAKKAGGPWNIELIAGSNDDSNSAKFFDGAMSILKPEIDAGKVKVVSGQMKREEAATQGWKPENAQTRMDAILTQHYQGSAVPDGILSPNDTLARAALTSVQQAGKSPLPVVTGQDSELESLKWIMEGKQYSTISKPTKPLVENVVALAKELIAGKKDIKELNGIKVDAKQYNNKVKDVPAFLLEPKVATKDNAAEVYKDEPTKLEAVKSATK</sequence>
<feature type="chain" id="PRO_5021027613" evidence="4">
    <location>
        <begin position="26"/>
        <end position="371"/>
    </location>
</feature>
<accession>A0A4Q9UZ07</accession>
<dbReference type="Pfam" id="PF13407">
    <property type="entry name" value="Peripla_BP_4"/>
    <property type="match status" value="1"/>
</dbReference>
<dbReference type="InterPro" id="IPR050555">
    <property type="entry name" value="Bact_Solute-Bind_Prot2"/>
</dbReference>
<feature type="compositionally biased region" description="Basic and acidic residues" evidence="3">
    <location>
        <begin position="27"/>
        <end position="37"/>
    </location>
</feature>
<dbReference type="InterPro" id="IPR025997">
    <property type="entry name" value="SBP_2_dom"/>
</dbReference>
<name>A0A4Q9UZ07_9ACTO</name>
<proteinExistence type="predicted"/>
<keyword evidence="7" id="KW-1185">Reference proteome</keyword>
<feature type="domain" description="Periplasmic binding protein" evidence="5">
    <location>
        <begin position="41"/>
        <end position="315"/>
    </location>
</feature>
<dbReference type="SUPFAM" id="SSF53822">
    <property type="entry name" value="Periplasmic binding protein-like I"/>
    <property type="match status" value="1"/>
</dbReference>
<evidence type="ECO:0000256" key="2">
    <source>
        <dbReference type="ARBA" id="ARBA00022729"/>
    </source>
</evidence>
<reference evidence="6 7" key="1">
    <citation type="submission" date="2019-02" db="EMBL/GenBank/DDBJ databases">
        <title>Arcanobacterium bovis sp. nov., isolated from the milk of a cow with mastitis.</title>
        <authorList>
            <person name="Sammra O."/>
            <person name="Foster G."/>
            <person name="Hassan A."/>
            <person name="Alssahen M."/>
            <person name="Laemmler C."/>
            <person name="Borowiak M."/>
            <person name="Malorny B."/>
            <person name="Abdulmawjood A."/>
        </authorList>
    </citation>
    <scope>NUCLEOTIDE SEQUENCE [LARGE SCALE GENOMIC DNA]</scope>
    <source>
        <strain evidence="6 7">C605018/01/1</strain>
    </source>
</reference>
<feature type="signal peptide" evidence="4">
    <location>
        <begin position="1"/>
        <end position="25"/>
    </location>
</feature>
<evidence type="ECO:0000256" key="1">
    <source>
        <dbReference type="ARBA" id="ARBA00004196"/>
    </source>
</evidence>
<evidence type="ECO:0000313" key="6">
    <source>
        <dbReference type="EMBL" id="TBW20964.1"/>
    </source>
</evidence>
<organism evidence="6 7">
    <name type="scientific">Arcanobacterium bovis</name>
    <dbReference type="NCBI Taxonomy" id="2529275"/>
    <lineage>
        <taxon>Bacteria</taxon>
        <taxon>Bacillati</taxon>
        <taxon>Actinomycetota</taxon>
        <taxon>Actinomycetes</taxon>
        <taxon>Actinomycetales</taxon>
        <taxon>Actinomycetaceae</taxon>
        <taxon>Arcanobacterium</taxon>
    </lineage>
</organism>
<feature type="region of interest" description="Disordered" evidence="3">
    <location>
        <begin position="25"/>
        <end position="44"/>
    </location>
</feature>
<comment type="subcellular location">
    <subcellularLocation>
        <location evidence="1">Cell envelope</location>
    </subcellularLocation>
</comment>
<dbReference type="GO" id="GO:0030246">
    <property type="term" value="F:carbohydrate binding"/>
    <property type="evidence" value="ECO:0007669"/>
    <property type="project" value="TreeGrafter"/>
</dbReference>
<dbReference type="InterPro" id="IPR028082">
    <property type="entry name" value="Peripla_BP_I"/>
</dbReference>
<dbReference type="EMBL" id="SJDT01000006">
    <property type="protein sequence ID" value="TBW20964.1"/>
    <property type="molecule type" value="Genomic_DNA"/>
</dbReference>
<dbReference type="PROSITE" id="PS51257">
    <property type="entry name" value="PROKAR_LIPOPROTEIN"/>
    <property type="match status" value="1"/>
</dbReference>
<dbReference type="AlphaFoldDB" id="A0A4Q9UZ07"/>